<protein>
    <recommendedName>
        <fullName evidence="6">CoA-binding domain-containing protein</fullName>
    </recommendedName>
</protein>
<dbReference type="PANTHER" id="PTHR43797:SF2">
    <property type="entry name" value="HOMOCYSTEINE_CYSTEINE SYNTHASE"/>
    <property type="match status" value="1"/>
</dbReference>
<dbReference type="AlphaFoldDB" id="A0A7S1RG01"/>
<dbReference type="InterPro" id="IPR054542">
    <property type="entry name" value="Cys_met_metab_PP"/>
</dbReference>
<dbReference type="GO" id="GO:0006535">
    <property type="term" value="P:cysteine biosynthetic process from serine"/>
    <property type="evidence" value="ECO:0007669"/>
    <property type="project" value="TreeGrafter"/>
</dbReference>
<dbReference type="GO" id="GO:0005737">
    <property type="term" value="C:cytoplasm"/>
    <property type="evidence" value="ECO:0007669"/>
    <property type="project" value="TreeGrafter"/>
</dbReference>
<evidence type="ECO:0000256" key="3">
    <source>
        <dbReference type="ARBA" id="ARBA00022679"/>
    </source>
</evidence>
<dbReference type="PANTHER" id="PTHR43797">
    <property type="entry name" value="HOMOCYSTEINE/CYSTEINE SYNTHASE"/>
    <property type="match status" value="1"/>
</dbReference>
<keyword evidence="3" id="KW-0808">Transferase</keyword>
<evidence type="ECO:0000259" key="6">
    <source>
        <dbReference type="SMART" id="SM00881"/>
    </source>
</evidence>
<dbReference type="InterPro" id="IPR015424">
    <property type="entry name" value="PyrdxlP-dep_Trfase"/>
</dbReference>
<dbReference type="SUPFAM" id="SSF51735">
    <property type="entry name" value="NAD(P)-binding Rossmann-fold domains"/>
    <property type="match status" value="1"/>
</dbReference>
<dbReference type="InterPro" id="IPR015422">
    <property type="entry name" value="PyrdxlP-dep_Trfase_small"/>
</dbReference>
<dbReference type="SUPFAM" id="SSF53383">
    <property type="entry name" value="PLP-dependent transferases"/>
    <property type="match status" value="1"/>
</dbReference>
<dbReference type="Pfam" id="PF01053">
    <property type="entry name" value="Cys_Met_Meta_PP"/>
    <property type="match status" value="1"/>
</dbReference>
<dbReference type="Pfam" id="PF13380">
    <property type="entry name" value="CoA_binding_2"/>
    <property type="match status" value="1"/>
</dbReference>
<dbReference type="InterPro" id="IPR000277">
    <property type="entry name" value="Cys/Met-Metab_PyrdxlP-dep_enz"/>
</dbReference>
<dbReference type="Gene3D" id="3.90.1150.10">
    <property type="entry name" value="Aspartate Aminotransferase, domain 1"/>
    <property type="match status" value="1"/>
</dbReference>
<dbReference type="InterPro" id="IPR003781">
    <property type="entry name" value="CoA-bd"/>
</dbReference>
<organism evidence="7">
    <name type="scientific">Alexandrium catenella</name>
    <name type="common">Red tide dinoflagellate</name>
    <name type="synonym">Gonyaulax catenella</name>
    <dbReference type="NCBI Taxonomy" id="2925"/>
    <lineage>
        <taxon>Eukaryota</taxon>
        <taxon>Sar</taxon>
        <taxon>Alveolata</taxon>
        <taxon>Dinophyceae</taxon>
        <taxon>Gonyaulacales</taxon>
        <taxon>Pyrocystaceae</taxon>
        <taxon>Alexandrium</taxon>
    </lineage>
</organism>
<feature type="region of interest" description="Disordered" evidence="5">
    <location>
        <begin position="183"/>
        <end position="211"/>
    </location>
</feature>
<dbReference type="EMBL" id="HBGE01069379">
    <property type="protein sequence ID" value="CAD9164822.1"/>
    <property type="molecule type" value="Transcribed_RNA"/>
</dbReference>
<proteinExistence type="inferred from homology"/>
<dbReference type="InterPro" id="IPR006235">
    <property type="entry name" value="OAc-hSer/O-AcSer_sulfhydrylase"/>
</dbReference>
<reference evidence="7" key="1">
    <citation type="submission" date="2021-01" db="EMBL/GenBank/DDBJ databases">
        <authorList>
            <person name="Corre E."/>
            <person name="Pelletier E."/>
            <person name="Niang G."/>
            <person name="Scheremetjew M."/>
            <person name="Finn R."/>
            <person name="Kale V."/>
            <person name="Holt S."/>
            <person name="Cochrane G."/>
            <person name="Meng A."/>
            <person name="Brown T."/>
            <person name="Cohen L."/>
        </authorList>
    </citation>
    <scope>NUCLEOTIDE SEQUENCE</scope>
    <source>
        <strain evidence="7">OF101</strain>
    </source>
</reference>
<sequence length="641" mass="68272">MAPCPAFQRLAAVQRHVLAPCAVAAPSEGAGLSYSDDYIKGILQDVRTIAMVGASTQWNRPSYFAMKYLQGKGYRVIPVNLAAKGQTILGELVYGDLAEIPESTSLDMVDVFRNSEAAGMIADQAIAMKAARGIKVLWMQLGVVNQAAAQRATSAGLNVVMDRCPKIEYSRLYRELGQHGFDSGVISSRRRPVGTPGKRSSPGGGGGDSAPKPVFVGFETKAIHAGAAPDASTGARVTPIYQNTSYVFEDVDHAASLFNLSTFGNIYSRLTNPTVAVLEERVASLEGGRGATGTSSGHAAQLVALFCLMQPGDRIVASNKLYGGSITQFGKTIKKFNWECTFVDVDDHEQVRKALQDPSVRLLFAESLANPGGVVSDIRAIADLAHAAQVPLVIDNTLATPYLCRPIEFGADLVVHSTTKFLSGQGSALGGIIVDSGRFDWSKVADKYPSLARPEPAYHGLTFSETFGDMAFTMFAHAVGLRDIGATMAPMHAFLTIQGCETLSVRMDRHVANALRVASFLEAHPKVAWVSYAGLPSSKYHSLAQRYLRGGAGGAVFTFGVKGGYGAGVQTVERVELFSHLANVGDTRSLILHPASTTHRQLTDEQRAASGAGDDVLRLSIGLESPEDLIADLDFALSQAS</sequence>
<gene>
    <name evidence="7" type="ORF">ACAT0790_LOCUS41588</name>
</gene>
<evidence type="ECO:0000256" key="5">
    <source>
        <dbReference type="SAM" id="MobiDB-lite"/>
    </source>
</evidence>
<comment type="cofactor">
    <cofactor evidence="1">
        <name>pyridoxal 5'-phosphate</name>
        <dbReference type="ChEBI" id="CHEBI:597326"/>
    </cofactor>
</comment>
<dbReference type="InterPro" id="IPR015421">
    <property type="entry name" value="PyrdxlP-dep_Trfase_major"/>
</dbReference>
<dbReference type="GO" id="GO:0071269">
    <property type="term" value="P:L-homocysteine biosynthetic process"/>
    <property type="evidence" value="ECO:0007669"/>
    <property type="project" value="TreeGrafter"/>
</dbReference>
<dbReference type="FunFam" id="3.40.640.10:FF:000035">
    <property type="entry name" value="O-succinylhomoserine sulfhydrylase"/>
    <property type="match status" value="1"/>
</dbReference>
<evidence type="ECO:0000256" key="1">
    <source>
        <dbReference type="ARBA" id="ARBA00001933"/>
    </source>
</evidence>
<keyword evidence="4" id="KW-0663">Pyridoxal phosphate</keyword>
<name>A0A7S1RG01_ALECA</name>
<accession>A0A7S1RG01</accession>
<comment type="similarity">
    <text evidence="2">Belongs to the trans-sulfuration enzymes family.</text>
</comment>
<evidence type="ECO:0000256" key="2">
    <source>
        <dbReference type="ARBA" id="ARBA00009077"/>
    </source>
</evidence>
<dbReference type="GO" id="GO:0019346">
    <property type="term" value="P:transsulfuration"/>
    <property type="evidence" value="ECO:0007669"/>
    <property type="project" value="InterPro"/>
</dbReference>
<dbReference type="NCBIfam" id="TIGR01326">
    <property type="entry name" value="OAH_OAS_sulfhy"/>
    <property type="match status" value="1"/>
</dbReference>
<dbReference type="PROSITE" id="PS00868">
    <property type="entry name" value="CYS_MET_METAB_PP"/>
    <property type="match status" value="1"/>
</dbReference>
<evidence type="ECO:0000313" key="7">
    <source>
        <dbReference type="EMBL" id="CAD9164822.1"/>
    </source>
</evidence>
<dbReference type="CDD" id="cd00614">
    <property type="entry name" value="CGS_like"/>
    <property type="match status" value="1"/>
</dbReference>
<dbReference type="GO" id="GO:0030170">
    <property type="term" value="F:pyridoxal phosphate binding"/>
    <property type="evidence" value="ECO:0007669"/>
    <property type="project" value="InterPro"/>
</dbReference>
<dbReference type="Gene3D" id="3.40.640.10">
    <property type="entry name" value="Type I PLP-dependent aspartate aminotransferase-like (Major domain)"/>
    <property type="match status" value="1"/>
</dbReference>
<dbReference type="GO" id="GO:0004124">
    <property type="term" value="F:cysteine synthase activity"/>
    <property type="evidence" value="ECO:0007669"/>
    <property type="project" value="TreeGrafter"/>
</dbReference>
<feature type="domain" description="CoA-binding" evidence="6">
    <location>
        <begin position="43"/>
        <end position="143"/>
    </location>
</feature>
<dbReference type="Gene3D" id="3.40.50.720">
    <property type="entry name" value="NAD(P)-binding Rossmann-like Domain"/>
    <property type="match status" value="1"/>
</dbReference>
<dbReference type="GO" id="GO:0003961">
    <property type="term" value="F:O-acetylhomoserine aminocarboxypropyltransferase activity"/>
    <property type="evidence" value="ECO:0007669"/>
    <property type="project" value="TreeGrafter"/>
</dbReference>
<dbReference type="SMART" id="SM00881">
    <property type="entry name" value="CoA_binding"/>
    <property type="match status" value="1"/>
</dbReference>
<evidence type="ECO:0000256" key="4">
    <source>
        <dbReference type="ARBA" id="ARBA00022898"/>
    </source>
</evidence>
<dbReference type="InterPro" id="IPR036291">
    <property type="entry name" value="NAD(P)-bd_dom_sf"/>
</dbReference>